<name>A0A0M8NQ63_9EURO</name>
<comment type="caution">
    <text evidence="1">The sequence shown here is derived from an EMBL/GenBank/DDBJ whole genome shotgun (WGS) entry which is preliminary data.</text>
</comment>
<accession>A0A0M8NQ63</accession>
<sequence length="13" mass="1553">KYLNYHDTSNKVA</sequence>
<dbReference type="EMBL" id="LHQQ01000450">
    <property type="protein sequence ID" value="KOS36468.1"/>
    <property type="molecule type" value="Genomic_DNA"/>
</dbReference>
<gene>
    <name evidence="1" type="ORF">ACN38_g12784</name>
</gene>
<feature type="non-terminal residue" evidence="1">
    <location>
        <position position="1"/>
    </location>
</feature>
<evidence type="ECO:0000313" key="1">
    <source>
        <dbReference type="EMBL" id="KOS36468.1"/>
    </source>
</evidence>
<protein>
    <submittedName>
        <fullName evidence="1">Uncharacterized protein</fullName>
    </submittedName>
</protein>
<evidence type="ECO:0000313" key="2">
    <source>
        <dbReference type="Proteomes" id="UP000037696"/>
    </source>
</evidence>
<organism evidence="1 2">
    <name type="scientific">Penicillium nordicum</name>
    <dbReference type="NCBI Taxonomy" id="229535"/>
    <lineage>
        <taxon>Eukaryota</taxon>
        <taxon>Fungi</taxon>
        <taxon>Dikarya</taxon>
        <taxon>Ascomycota</taxon>
        <taxon>Pezizomycotina</taxon>
        <taxon>Eurotiomycetes</taxon>
        <taxon>Eurotiomycetidae</taxon>
        <taxon>Eurotiales</taxon>
        <taxon>Aspergillaceae</taxon>
        <taxon>Penicillium</taxon>
    </lineage>
</organism>
<keyword evidence="2" id="KW-1185">Reference proteome</keyword>
<reference evidence="1 2" key="1">
    <citation type="submission" date="2015-08" db="EMBL/GenBank/DDBJ databases">
        <title>Genome sequencing of Penicillium nordicum.</title>
        <authorList>
            <person name="Nguyen H.D."/>
            <person name="Seifert K.A."/>
        </authorList>
    </citation>
    <scope>NUCLEOTIDE SEQUENCE [LARGE SCALE GENOMIC DNA]</scope>
    <source>
        <strain evidence="1 2">DAOMC 185683</strain>
    </source>
</reference>
<proteinExistence type="predicted"/>
<dbReference type="Proteomes" id="UP000037696">
    <property type="component" value="Unassembled WGS sequence"/>
</dbReference>